<dbReference type="GeneID" id="49389139"/>
<gene>
    <name evidence="2" type="ORF">SLAV_33220</name>
</gene>
<dbReference type="Proteomes" id="UP000231791">
    <property type="component" value="Chromosome"/>
</dbReference>
<dbReference type="Gene3D" id="1.10.101.10">
    <property type="entry name" value="PGBD-like superfamily/PGBD"/>
    <property type="match status" value="1"/>
</dbReference>
<dbReference type="KEGG" id="slx:SLAV_33220"/>
<feature type="compositionally biased region" description="Low complexity" evidence="1">
    <location>
        <begin position="150"/>
        <end position="160"/>
    </location>
</feature>
<dbReference type="AlphaFoldDB" id="A0A2K8PNS9"/>
<dbReference type="InterPro" id="IPR002477">
    <property type="entry name" value="Peptidoglycan-bd-like"/>
</dbReference>
<evidence type="ECO:0000313" key="2">
    <source>
        <dbReference type="EMBL" id="ATZ28416.1"/>
    </source>
</evidence>
<feature type="compositionally biased region" description="Basic and acidic residues" evidence="1">
    <location>
        <begin position="262"/>
        <end position="271"/>
    </location>
</feature>
<proteinExistence type="predicted"/>
<dbReference type="EMBL" id="CP024985">
    <property type="protein sequence ID" value="ATZ28416.1"/>
    <property type="molecule type" value="Genomic_DNA"/>
</dbReference>
<dbReference type="InterPro" id="IPR036366">
    <property type="entry name" value="PGBDSf"/>
</dbReference>
<feature type="compositionally biased region" description="Pro residues" evidence="1">
    <location>
        <begin position="69"/>
        <end position="91"/>
    </location>
</feature>
<feature type="compositionally biased region" description="Low complexity" evidence="1">
    <location>
        <begin position="168"/>
        <end position="186"/>
    </location>
</feature>
<name>A0A2K8PNS9_STRLA</name>
<reference evidence="2 3" key="1">
    <citation type="submission" date="2017-11" db="EMBL/GenBank/DDBJ databases">
        <title>Complete genome sequence of Streptomyces lavendulae subsp. lavendulae CCM 3239 (formerly 'Streptomyces aureofaciens CCM 3239'), the producer of the angucycline-type antibiotic auricin.</title>
        <authorList>
            <person name="Busche T."/>
            <person name="Novakova R."/>
            <person name="Al'Dilaimi A."/>
            <person name="Homerova D."/>
            <person name="Feckova L."/>
            <person name="Rezuchova B."/>
            <person name="Mingyar E."/>
            <person name="Csolleiova D."/>
            <person name="Bekeova C."/>
            <person name="Winkler A."/>
            <person name="Sevcikova B."/>
            <person name="Kalinowski J."/>
            <person name="Kormanec J."/>
            <person name="Ruckert C."/>
        </authorList>
    </citation>
    <scope>NUCLEOTIDE SEQUENCE [LARGE SCALE GENOMIC DNA]</scope>
    <source>
        <strain evidence="2 3">CCM 3239</strain>
    </source>
</reference>
<accession>A0A2K8PNS9</accession>
<dbReference type="OrthoDB" id="4226197at2"/>
<feature type="region of interest" description="Disordered" evidence="1">
    <location>
        <begin position="127"/>
        <end position="234"/>
    </location>
</feature>
<evidence type="ECO:0000256" key="1">
    <source>
        <dbReference type="SAM" id="MobiDB-lite"/>
    </source>
</evidence>
<dbReference type="InterPro" id="IPR036365">
    <property type="entry name" value="PGBD-like_sf"/>
</dbReference>
<protein>
    <submittedName>
        <fullName evidence="2">Peptidoglycan binding domain protein</fullName>
    </submittedName>
</protein>
<evidence type="ECO:0000313" key="3">
    <source>
        <dbReference type="Proteomes" id="UP000231791"/>
    </source>
</evidence>
<organism evidence="2 3">
    <name type="scientific">Streptomyces lavendulae subsp. lavendulae</name>
    <dbReference type="NCBI Taxonomy" id="58340"/>
    <lineage>
        <taxon>Bacteria</taxon>
        <taxon>Bacillati</taxon>
        <taxon>Actinomycetota</taxon>
        <taxon>Actinomycetes</taxon>
        <taxon>Kitasatosporales</taxon>
        <taxon>Streptomycetaceae</taxon>
        <taxon>Streptomyces</taxon>
    </lineage>
</organism>
<feature type="compositionally biased region" description="Low complexity" evidence="1">
    <location>
        <begin position="194"/>
        <end position="208"/>
    </location>
</feature>
<feature type="region of interest" description="Disordered" evidence="1">
    <location>
        <begin position="1"/>
        <end position="102"/>
    </location>
</feature>
<dbReference type="SUPFAM" id="SSF47090">
    <property type="entry name" value="PGBD-like"/>
    <property type="match status" value="1"/>
</dbReference>
<feature type="compositionally biased region" description="Pro residues" evidence="1">
    <location>
        <begin position="25"/>
        <end position="42"/>
    </location>
</feature>
<dbReference type="Pfam" id="PF01471">
    <property type="entry name" value="PG_binding_1"/>
    <property type="match status" value="1"/>
</dbReference>
<dbReference type="RefSeq" id="WP_158740697.1">
    <property type="nucleotide sequence ID" value="NZ_CP024985.1"/>
</dbReference>
<feature type="compositionally biased region" description="Low complexity" evidence="1">
    <location>
        <begin position="43"/>
        <end position="68"/>
    </location>
</feature>
<sequence length="284" mass="27846">MSPHPDERAPESADRRLVRPYVTPAGPPPHATAPGPPAPPAAAAPAAPVFAATPYGPASYGPSSSGPASPWPLDPPGAPVAPAPPSGPPVPAAAGGDPGRRRRSRLPWAALALLVPAAAGGLLFLLRDPAPEPAPGAAHPGTSLPALPMGSPGAEESAGPGADGSGAPGTASPAPSGSARGTASPGTPSAAARPSGTPTTAASGPGTPVAKPPGQPSGTLRPGDSGPEVSELQERLYGQGFTYVSRTGVYDEQTRRGVAQLQRDRDIKGDPRGIYGPATRAAFG</sequence>
<keyword evidence="3" id="KW-1185">Reference proteome</keyword>
<feature type="compositionally biased region" description="Basic and acidic residues" evidence="1">
    <location>
        <begin position="1"/>
        <end position="17"/>
    </location>
</feature>
<feature type="region of interest" description="Disordered" evidence="1">
    <location>
        <begin position="252"/>
        <end position="284"/>
    </location>
</feature>